<evidence type="ECO:0000313" key="1">
    <source>
        <dbReference type="EMBL" id="CAK5126839.1"/>
    </source>
</evidence>
<accession>A0ACB1BA69</accession>
<organism evidence="1 2">
    <name type="scientific">Meloidogyne enterolobii</name>
    <name type="common">Root-knot nematode worm</name>
    <name type="synonym">Meloidogyne mayaguensis</name>
    <dbReference type="NCBI Taxonomy" id="390850"/>
    <lineage>
        <taxon>Eukaryota</taxon>
        <taxon>Metazoa</taxon>
        <taxon>Ecdysozoa</taxon>
        <taxon>Nematoda</taxon>
        <taxon>Chromadorea</taxon>
        <taxon>Rhabditida</taxon>
        <taxon>Tylenchina</taxon>
        <taxon>Tylenchomorpha</taxon>
        <taxon>Tylenchoidea</taxon>
        <taxon>Meloidogynidae</taxon>
        <taxon>Meloidogyninae</taxon>
        <taxon>Meloidogyne</taxon>
    </lineage>
</organism>
<comment type="caution">
    <text evidence="1">The sequence shown here is derived from an EMBL/GenBank/DDBJ whole genome shotgun (WGS) entry which is preliminary data.</text>
</comment>
<sequence>MGSRLRLAIWSKNCCLFAGCSGEEGVNGRFIGILLELEAELELEGMIVISRN</sequence>
<reference evidence="1" key="1">
    <citation type="submission" date="2023-11" db="EMBL/GenBank/DDBJ databases">
        <authorList>
            <person name="Poullet M."/>
        </authorList>
    </citation>
    <scope>NUCLEOTIDE SEQUENCE</scope>
    <source>
        <strain evidence="1">E1834</strain>
    </source>
</reference>
<gene>
    <name evidence="1" type="ORF">MENTE1834_LOCUS48410</name>
</gene>
<proteinExistence type="predicted"/>
<protein>
    <submittedName>
        <fullName evidence="1">Uncharacterized protein</fullName>
    </submittedName>
</protein>
<keyword evidence="2" id="KW-1185">Reference proteome</keyword>
<dbReference type="Proteomes" id="UP001497535">
    <property type="component" value="Unassembled WGS sequence"/>
</dbReference>
<dbReference type="EMBL" id="CAVMJV010000231">
    <property type="protein sequence ID" value="CAK5126839.1"/>
    <property type="molecule type" value="Genomic_DNA"/>
</dbReference>
<name>A0ACB1BA69_MELEN</name>
<evidence type="ECO:0000313" key="2">
    <source>
        <dbReference type="Proteomes" id="UP001497535"/>
    </source>
</evidence>